<protein>
    <submittedName>
        <fullName evidence="1">Uncharacterized protein</fullName>
    </submittedName>
</protein>
<organism evidence="1 2">
    <name type="scientific">Kitasatospora cinereorecta</name>
    <dbReference type="NCBI Taxonomy" id="285560"/>
    <lineage>
        <taxon>Bacteria</taxon>
        <taxon>Bacillati</taxon>
        <taxon>Actinomycetota</taxon>
        <taxon>Actinomycetes</taxon>
        <taxon>Kitasatosporales</taxon>
        <taxon>Streptomycetaceae</taxon>
        <taxon>Kitasatospora</taxon>
    </lineage>
</organism>
<comment type="caution">
    <text evidence="1">The sequence shown here is derived from an EMBL/GenBank/DDBJ whole genome shotgun (WGS) entry which is preliminary data.</text>
</comment>
<sequence length="204" mass="21031">MTMIEAIAAVLQASDPAGDPGYSGEFTLAGRLLSRGEIAVSGLDGAEFYTFDAVGDGLHEVYLAYDRHDGRGATVSAVALIASGTTPQALTAASWEEASDDVNMLSEDASAIYSHTPDNLAIGHALHRTPGFAQAEDPVAHAVAELEAQQEAGSHLPVLDIVVDPAGGANALVFPTCDFTAGSILIGRDENGTGVGIFWSNFDG</sequence>
<gene>
    <name evidence="1" type="ORF">ACFPZF_13725</name>
</gene>
<proteinExistence type="predicted"/>
<dbReference type="RefSeq" id="WP_346140698.1">
    <property type="nucleotide sequence ID" value="NZ_BAAAUA010000002.1"/>
</dbReference>
<accession>A0ABW0V936</accession>
<evidence type="ECO:0000313" key="2">
    <source>
        <dbReference type="Proteomes" id="UP001596066"/>
    </source>
</evidence>
<dbReference type="Proteomes" id="UP001596066">
    <property type="component" value="Unassembled WGS sequence"/>
</dbReference>
<evidence type="ECO:0000313" key="1">
    <source>
        <dbReference type="EMBL" id="MFC5642403.1"/>
    </source>
</evidence>
<keyword evidence="2" id="KW-1185">Reference proteome</keyword>
<name>A0ABW0V936_9ACTN</name>
<reference evidence="2" key="1">
    <citation type="journal article" date="2019" name="Int. J. Syst. Evol. Microbiol.">
        <title>The Global Catalogue of Microorganisms (GCM) 10K type strain sequencing project: providing services to taxonomists for standard genome sequencing and annotation.</title>
        <authorList>
            <consortium name="The Broad Institute Genomics Platform"/>
            <consortium name="The Broad Institute Genome Sequencing Center for Infectious Disease"/>
            <person name="Wu L."/>
            <person name="Ma J."/>
        </authorList>
    </citation>
    <scope>NUCLEOTIDE SEQUENCE [LARGE SCALE GENOMIC DNA]</scope>
    <source>
        <strain evidence="2">CGMCC 4.1622</strain>
    </source>
</reference>
<dbReference type="EMBL" id="JBHSOC010000019">
    <property type="protein sequence ID" value="MFC5642403.1"/>
    <property type="molecule type" value="Genomic_DNA"/>
</dbReference>